<comment type="caution">
    <text evidence="2">The sequence shown here is derived from an EMBL/GenBank/DDBJ whole genome shotgun (WGS) entry which is preliminary data.</text>
</comment>
<feature type="compositionally biased region" description="Acidic residues" evidence="1">
    <location>
        <begin position="26"/>
        <end position="42"/>
    </location>
</feature>
<proteinExistence type="predicted"/>
<name>A0A3M2L154_9NOCA</name>
<sequence length="79" mass="8873">MNHAHREADLDPVDVPPEEIAPTAEQLDEDELGADPVEEGMDPPEHWEGAIRYAQSPARLRRGPRIEQRLAAEEPDLEP</sequence>
<organism evidence="2 3">
    <name type="scientific">Nocardia stercoris</name>
    <dbReference type="NCBI Taxonomy" id="2483361"/>
    <lineage>
        <taxon>Bacteria</taxon>
        <taxon>Bacillati</taxon>
        <taxon>Actinomycetota</taxon>
        <taxon>Actinomycetes</taxon>
        <taxon>Mycobacteriales</taxon>
        <taxon>Nocardiaceae</taxon>
        <taxon>Nocardia</taxon>
    </lineage>
</organism>
<keyword evidence="3" id="KW-1185">Reference proteome</keyword>
<evidence type="ECO:0000313" key="2">
    <source>
        <dbReference type="EMBL" id="RMI31301.1"/>
    </source>
</evidence>
<feature type="region of interest" description="Disordered" evidence="1">
    <location>
        <begin position="1"/>
        <end position="45"/>
    </location>
</feature>
<reference evidence="2 3" key="1">
    <citation type="submission" date="2018-10" db="EMBL/GenBank/DDBJ databases">
        <title>Isolation from cow dung.</title>
        <authorList>
            <person name="Ling L."/>
        </authorList>
    </citation>
    <scope>NUCLEOTIDE SEQUENCE [LARGE SCALE GENOMIC DNA]</scope>
    <source>
        <strain evidence="2 3">NEAU-LL90</strain>
    </source>
</reference>
<dbReference type="Proteomes" id="UP000279275">
    <property type="component" value="Unassembled WGS sequence"/>
</dbReference>
<dbReference type="EMBL" id="RFFH01000007">
    <property type="protein sequence ID" value="RMI31301.1"/>
    <property type="molecule type" value="Genomic_DNA"/>
</dbReference>
<protein>
    <recommendedName>
        <fullName evidence="4">DUF5709 domain-containing protein</fullName>
    </recommendedName>
</protein>
<dbReference type="OrthoDB" id="4565554at2"/>
<evidence type="ECO:0000313" key="3">
    <source>
        <dbReference type="Proteomes" id="UP000279275"/>
    </source>
</evidence>
<evidence type="ECO:0000256" key="1">
    <source>
        <dbReference type="SAM" id="MobiDB-lite"/>
    </source>
</evidence>
<gene>
    <name evidence="2" type="ORF">EBN03_18225</name>
</gene>
<dbReference type="AlphaFoldDB" id="A0A3M2L154"/>
<accession>A0A3M2L154</accession>
<evidence type="ECO:0008006" key="4">
    <source>
        <dbReference type="Google" id="ProtNLM"/>
    </source>
</evidence>
<dbReference type="RefSeq" id="WP_122189251.1">
    <property type="nucleotide sequence ID" value="NZ_RFFH01000007.1"/>
</dbReference>